<sequence>MNTTIILDDFKDALSKNLTVVLCGLFILYVNGALMRVYFTVPSFTQEARYVLYIFLVFNDMMMVALTVVLHVLTYKPRFISVPVCYILVSTSDTAYRNTPLILAGMALERYVAVCLPLHHGRVCTAGRARHFNAAVWWVSSIPSLAHLFLSLSERPPSFYTSDIMCYSRNIFSSPRQQVIGAAGSGICMAFVWVTLVYTYARVLCAARAASSNKGQIQKAQNTILLHAAQLLLCMLSYVVPVFENYVLMMFPLLRNRLPFGNFLVTNLLPRILSPLIYGIRDQAFRTHIKRALLCQGSTRSTVIFSKRT</sequence>
<keyword evidence="2 5" id="KW-0812">Transmembrane</keyword>
<dbReference type="PANTHER" id="PTHR26451">
    <property type="entry name" value="G_PROTEIN_RECEP_F1_2 DOMAIN-CONTAINING PROTEIN"/>
    <property type="match status" value="1"/>
</dbReference>
<dbReference type="SUPFAM" id="SSF81321">
    <property type="entry name" value="Family A G protein-coupled receptor-like"/>
    <property type="match status" value="1"/>
</dbReference>
<evidence type="ECO:0000256" key="3">
    <source>
        <dbReference type="ARBA" id="ARBA00022989"/>
    </source>
</evidence>
<evidence type="ECO:0000256" key="1">
    <source>
        <dbReference type="ARBA" id="ARBA00004370"/>
    </source>
</evidence>
<dbReference type="FunFam" id="1.20.1070.10:FF:000096">
    <property type="entry name" value="Odorant receptor 131-2"/>
    <property type="match status" value="1"/>
</dbReference>
<dbReference type="PROSITE" id="PS50262">
    <property type="entry name" value="G_PROTEIN_RECEP_F1_2"/>
    <property type="match status" value="1"/>
</dbReference>
<evidence type="ECO:0000313" key="8">
    <source>
        <dbReference type="Proteomes" id="UP001591681"/>
    </source>
</evidence>
<feature type="transmembrane region" description="Helical" evidence="5">
    <location>
        <begin position="260"/>
        <end position="280"/>
    </location>
</feature>
<comment type="caution">
    <text evidence="7">The sequence shown here is derived from an EMBL/GenBank/DDBJ whole genome shotgun (WGS) entry which is preliminary data.</text>
</comment>
<dbReference type="Proteomes" id="UP001591681">
    <property type="component" value="Unassembled WGS sequence"/>
</dbReference>
<feature type="transmembrane region" description="Helical" evidence="5">
    <location>
        <begin position="222"/>
        <end position="240"/>
    </location>
</feature>
<keyword evidence="4 5" id="KW-0472">Membrane</keyword>
<dbReference type="InterPro" id="IPR000276">
    <property type="entry name" value="GPCR_Rhodpsn"/>
</dbReference>
<reference evidence="7 8" key="1">
    <citation type="submission" date="2024-09" db="EMBL/GenBank/DDBJ databases">
        <title>A chromosome-level genome assembly of Gray's grenadier anchovy, Coilia grayii.</title>
        <authorList>
            <person name="Fu Z."/>
        </authorList>
    </citation>
    <scope>NUCLEOTIDE SEQUENCE [LARGE SCALE GENOMIC DNA]</scope>
    <source>
        <strain evidence="7">G4</strain>
        <tissue evidence="7">Muscle</tissue>
    </source>
</reference>
<dbReference type="Pfam" id="PF00001">
    <property type="entry name" value="7tm_1"/>
    <property type="match status" value="1"/>
</dbReference>
<dbReference type="Gene3D" id="1.20.1070.10">
    <property type="entry name" value="Rhodopsin 7-helix transmembrane proteins"/>
    <property type="match status" value="1"/>
</dbReference>
<feature type="transmembrane region" description="Helical" evidence="5">
    <location>
        <begin position="51"/>
        <end position="73"/>
    </location>
</feature>
<feature type="transmembrane region" description="Helical" evidence="5">
    <location>
        <begin position="179"/>
        <end position="201"/>
    </location>
</feature>
<accession>A0ABD1KWW7</accession>
<gene>
    <name evidence="7" type="ORF">ACEWY4_000529</name>
</gene>
<evidence type="ECO:0000313" key="7">
    <source>
        <dbReference type="EMBL" id="KAL2103661.1"/>
    </source>
</evidence>
<evidence type="ECO:0000259" key="6">
    <source>
        <dbReference type="PROSITE" id="PS50262"/>
    </source>
</evidence>
<comment type="subcellular location">
    <subcellularLocation>
        <location evidence="1">Membrane</location>
    </subcellularLocation>
</comment>
<dbReference type="EMBL" id="JBHFQA010000001">
    <property type="protein sequence ID" value="KAL2103661.1"/>
    <property type="molecule type" value="Genomic_DNA"/>
</dbReference>
<dbReference type="InterPro" id="IPR017452">
    <property type="entry name" value="GPCR_Rhodpsn_7TM"/>
</dbReference>
<feature type="domain" description="G-protein coupled receptors family 1 profile" evidence="6">
    <location>
        <begin position="30"/>
        <end position="278"/>
    </location>
</feature>
<evidence type="ECO:0000256" key="4">
    <source>
        <dbReference type="ARBA" id="ARBA00023136"/>
    </source>
</evidence>
<keyword evidence="3 5" id="KW-1133">Transmembrane helix</keyword>
<dbReference type="InterPro" id="IPR052921">
    <property type="entry name" value="GPCR1_Superfamily_Member"/>
</dbReference>
<keyword evidence="8" id="KW-1185">Reference proteome</keyword>
<dbReference type="AlphaFoldDB" id="A0ABD1KWW7"/>
<proteinExistence type="predicted"/>
<feature type="transmembrane region" description="Helical" evidence="5">
    <location>
        <begin position="131"/>
        <end position="150"/>
    </location>
</feature>
<dbReference type="PANTHER" id="PTHR26451:SF998">
    <property type="entry name" value="ODORANT RECEPTOR-RELATED"/>
    <property type="match status" value="1"/>
</dbReference>
<feature type="transmembrane region" description="Helical" evidence="5">
    <location>
        <begin position="18"/>
        <end position="39"/>
    </location>
</feature>
<name>A0ABD1KWW7_9TELE</name>
<evidence type="ECO:0000256" key="2">
    <source>
        <dbReference type="ARBA" id="ARBA00022692"/>
    </source>
</evidence>
<protein>
    <recommendedName>
        <fullName evidence="6">G-protein coupled receptors family 1 profile domain-containing protein</fullName>
    </recommendedName>
</protein>
<dbReference type="GO" id="GO:0016020">
    <property type="term" value="C:membrane"/>
    <property type="evidence" value="ECO:0007669"/>
    <property type="project" value="UniProtKB-SubCell"/>
</dbReference>
<evidence type="ECO:0000256" key="5">
    <source>
        <dbReference type="SAM" id="Phobius"/>
    </source>
</evidence>
<organism evidence="7 8">
    <name type="scientific">Coilia grayii</name>
    <name type="common">Gray's grenadier anchovy</name>
    <dbReference type="NCBI Taxonomy" id="363190"/>
    <lineage>
        <taxon>Eukaryota</taxon>
        <taxon>Metazoa</taxon>
        <taxon>Chordata</taxon>
        <taxon>Craniata</taxon>
        <taxon>Vertebrata</taxon>
        <taxon>Euteleostomi</taxon>
        <taxon>Actinopterygii</taxon>
        <taxon>Neopterygii</taxon>
        <taxon>Teleostei</taxon>
        <taxon>Clupei</taxon>
        <taxon>Clupeiformes</taxon>
        <taxon>Clupeoidei</taxon>
        <taxon>Engraulidae</taxon>
        <taxon>Coilinae</taxon>
        <taxon>Coilia</taxon>
    </lineage>
</organism>